<dbReference type="PROSITE" id="PS51892">
    <property type="entry name" value="SUBTILASE"/>
    <property type="match status" value="1"/>
</dbReference>
<dbReference type="GO" id="GO:0004252">
    <property type="term" value="F:serine-type endopeptidase activity"/>
    <property type="evidence" value="ECO:0007669"/>
    <property type="project" value="UniProtKB-UniRule"/>
</dbReference>
<dbReference type="PANTHER" id="PTHR43399:SF5">
    <property type="entry name" value="PEPTIDASE S8 FAMILY WITH PROTEASE-ASSOCIATED DOMAIN"/>
    <property type="match status" value="1"/>
</dbReference>
<dbReference type="InterPro" id="IPR051048">
    <property type="entry name" value="Peptidase_S8/S53_subtilisin"/>
</dbReference>
<dbReference type="InterPro" id="IPR023828">
    <property type="entry name" value="Peptidase_S8_Ser-AS"/>
</dbReference>
<dbReference type="Gene3D" id="3.40.50.200">
    <property type="entry name" value="Peptidase S8/S53 domain"/>
    <property type="match status" value="1"/>
</dbReference>
<comment type="caution">
    <text evidence="8">The sequence shown here is derived from an EMBL/GenBank/DDBJ whole genome shotgun (WGS) entry which is preliminary data.</text>
</comment>
<dbReference type="InterPro" id="IPR015500">
    <property type="entry name" value="Peptidase_S8_subtilisin-rel"/>
</dbReference>
<evidence type="ECO:0008006" key="10">
    <source>
        <dbReference type="Google" id="ProtNLM"/>
    </source>
</evidence>
<name>A0A8J8GBK9_9FLAO</name>
<dbReference type="GO" id="GO:0006508">
    <property type="term" value="P:proteolysis"/>
    <property type="evidence" value="ECO:0007669"/>
    <property type="project" value="UniProtKB-KW"/>
</dbReference>
<feature type="active site" description="Charge relay system" evidence="5">
    <location>
        <position position="157"/>
    </location>
</feature>
<comment type="similarity">
    <text evidence="5">Belongs to the peptidase S8 family.</text>
</comment>
<evidence type="ECO:0000259" key="6">
    <source>
        <dbReference type="Pfam" id="PF00082"/>
    </source>
</evidence>
<dbReference type="Proteomes" id="UP000610746">
    <property type="component" value="Unassembled WGS sequence"/>
</dbReference>
<evidence type="ECO:0000256" key="2">
    <source>
        <dbReference type="ARBA" id="ARBA00022729"/>
    </source>
</evidence>
<keyword evidence="2" id="KW-0732">Signal</keyword>
<dbReference type="InterPro" id="IPR036852">
    <property type="entry name" value="Peptidase_S8/S53_dom_sf"/>
</dbReference>
<evidence type="ECO:0000256" key="1">
    <source>
        <dbReference type="ARBA" id="ARBA00022670"/>
    </source>
</evidence>
<evidence type="ECO:0000256" key="3">
    <source>
        <dbReference type="ARBA" id="ARBA00022801"/>
    </source>
</evidence>
<dbReference type="InterPro" id="IPR008979">
    <property type="entry name" value="Galactose-bd-like_sf"/>
</dbReference>
<dbReference type="EMBL" id="JABSNO010000011">
    <property type="protein sequence ID" value="NRS92692.1"/>
    <property type="molecule type" value="Genomic_DNA"/>
</dbReference>
<dbReference type="Gene3D" id="2.60.120.380">
    <property type="match status" value="1"/>
</dbReference>
<keyword evidence="4 5" id="KW-0720">Serine protease</keyword>
<dbReference type="NCBIfam" id="TIGR04183">
    <property type="entry name" value="Por_Secre_tail"/>
    <property type="match status" value="1"/>
</dbReference>
<evidence type="ECO:0000313" key="9">
    <source>
        <dbReference type="Proteomes" id="UP000610746"/>
    </source>
</evidence>
<evidence type="ECO:0000259" key="7">
    <source>
        <dbReference type="Pfam" id="PF18962"/>
    </source>
</evidence>
<reference evidence="8" key="1">
    <citation type="submission" date="2020-05" db="EMBL/GenBank/DDBJ databases">
        <title>Genomic Encyclopedia of Type Strains, Phase IV (KMG-V): Genome sequencing to study the core and pangenomes of soil and plant-associated prokaryotes.</title>
        <authorList>
            <person name="Whitman W."/>
        </authorList>
    </citation>
    <scope>NUCLEOTIDE SEQUENCE</scope>
    <source>
        <strain evidence="8">16F</strain>
    </source>
</reference>
<evidence type="ECO:0000256" key="5">
    <source>
        <dbReference type="PROSITE-ProRule" id="PRU01240"/>
    </source>
</evidence>
<proteinExistence type="inferred from homology"/>
<keyword evidence="1 5" id="KW-0645">Protease</keyword>
<feature type="active site" description="Charge relay system" evidence="5">
    <location>
        <position position="345"/>
    </location>
</feature>
<keyword evidence="3 5" id="KW-0378">Hydrolase</keyword>
<dbReference type="InterPro" id="IPR026444">
    <property type="entry name" value="Secre_tail"/>
</dbReference>
<dbReference type="PRINTS" id="PR00723">
    <property type="entry name" value="SUBTILISIN"/>
</dbReference>
<organism evidence="8 9">
    <name type="scientific">Frigoriflavimonas asaccharolytica</name>
    <dbReference type="NCBI Taxonomy" id="2735899"/>
    <lineage>
        <taxon>Bacteria</taxon>
        <taxon>Pseudomonadati</taxon>
        <taxon>Bacteroidota</taxon>
        <taxon>Flavobacteriia</taxon>
        <taxon>Flavobacteriales</taxon>
        <taxon>Weeksellaceae</taxon>
        <taxon>Frigoriflavimonas</taxon>
    </lineage>
</organism>
<evidence type="ECO:0000313" key="8">
    <source>
        <dbReference type="EMBL" id="NRS92692.1"/>
    </source>
</evidence>
<dbReference type="InterPro" id="IPR000209">
    <property type="entry name" value="Peptidase_S8/S53_dom"/>
</dbReference>
<evidence type="ECO:0000256" key="4">
    <source>
        <dbReference type="ARBA" id="ARBA00022825"/>
    </source>
</evidence>
<dbReference type="InterPro" id="IPR034058">
    <property type="entry name" value="TagA/B/C/D_pept_dom"/>
</dbReference>
<gene>
    <name evidence="8" type="ORF">HNQ03_001770</name>
</gene>
<accession>A0A8J8GBK9</accession>
<dbReference type="CDD" id="cd04842">
    <property type="entry name" value="Peptidases_S8_Kp43_protease"/>
    <property type="match status" value="1"/>
</dbReference>
<keyword evidence="9" id="KW-1185">Reference proteome</keyword>
<feature type="domain" description="Secretion system C-terminal sorting" evidence="7">
    <location>
        <begin position="568"/>
        <end position="631"/>
    </location>
</feature>
<dbReference type="SUPFAM" id="SSF52743">
    <property type="entry name" value="Subtilisin-like"/>
    <property type="match status" value="1"/>
</dbReference>
<dbReference type="AlphaFoldDB" id="A0A8J8GBK9"/>
<dbReference type="PANTHER" id="PTHR43399">
    <property type="entry name" value="SUBTILISIN-RELATED"/>
    <property type="match status" value="1"/>
</dbReference>
<dbReference type="RefSeq" id="WP_173779283.1">
    <property type="nucleotide sequence ID" value="NZ_JABSNO010000011.1"/>
</dbReference>
<dbReference type="SUPFAM" id="SSF49785">
    <property type="entry name" value="Galactose-binding domain-like"/>
    <property type="match status" value="1"/>
</dbReference>
<feature type="domain" description="Peptidase S8/S53" evidence="6">
    <location>
        <begin position="152"/>
        <end position="399"/>
    </location>
</feature>
<sequence length="638" mass="68712">MKKTYFLALLLPAICFSQTKEEREIIASQSNKAGNELLAKEFKQISADKEFRIAKYLQDNPTAKRIVRSGDAGTEILTDVLDNGEPFYTETYNDGAATTARTKGLYSGGSLGLNIQGQGMLVGVWDGGPVRDSHQEFLVNGFTKINILNFGLPTSWHATHVSGTIAAQGINPLVRGLAFNASINEYDFNNDMPEILLEASAGLLMSNHSYGPGLTSNASLWVLGAYNSSAQQIDQICFNNPFYLPVWSAGNSRNDTDIPYSTQITQKLGYDLVASSAIGKNVLTVAAVNNVATYTDQDSVTMSSFSSYGPSDDGRIKPEISTKGVNVLSTTSDSDTSTGFSSGTSMSAPGITGVVTLLQQYYNSLYGNYMKAATVKGLIMHSADEAGGTLGPDYGFGWGLVNATEAAKIIRDKNLTTGRSIIREGNLANGGTYSQTFTSTSNAPVRISISWTDPAAPVANTGTIDPPTIYLVNDLDIKVTSATGTVYYPWKLQGLAGTLQSATNNSTNNVDNFERVDIPNTAGTYTITVSHKGTLTNGSQNFTLLANGRNITTLGTSEANIDENQLQIYPNPSSDVIFIKNTNNAEAQLKVLDMAGRLVLNTTTKEGKINIKSLKAGNYMLLYKDNKNQEKSWKFIKK</sequence>
<dbReference type="Pfam" id="PF00082">
    <property type="entry name" value="Peptidase_S8"/>
    <property type="match status" value="1"/>
</dbReference>
<feature type="active site" description="Charge relay system" evidence="5">
    <location>
        <position position="126"/>
    </location>
</feature>
<protein>
    <recommendedName>
        <fullName evidence="10">Secreted protein (Por secretion system target)</fullName>
    </recommendedName>
</protein>
<dbReference type="Pfam" id="PF18962">
    <property type="entry name" value="Por_Secre_tail"/>
    <property type="match status" value="1"/>
</dbReference>
<dbReference type="PROSITE" id="PS00138">
    <property type="entry name" value="SUBTILASE_SER"/>
    <property type="match status" value="1"/>
</dbReference>